<dbReference type="EMBL" id="SWLB01000001">
    <property type="protein sequence ID" value="KAF3341546.1"/>
    <property type="molecule type" value="Genomic_DNA"/>
</dbReference>
<dbReference type="PANTHER" id="PTHR36801:SF3">
    <property type="entry name" value="OS06G0150300 PROTEIN"/>
    <property type="match status" value="1"/>
</dbReference>
<keyword evidence="2" id="KW-0472">Membrane</keyword>
<keyword evidence="2" id="KW-1133">Transmembrane helix</keyword>
<evidence type="ECO:0000256" key="2">
    <source>
        <dbReference type="SAM" id="Phobius"/>
    </source>
</evidence>
<keyword evidence="4" id="KW-1185">Reference proteome</keyword>
<name>A0A833VL64_9POAL</name>
<feature type="region of interest" description="Disordered" evidence="1">
    <location>
        <begin position="109"/>
        <end position="134"/>
    </location>
</feature>
<feature type="compositionally biased region" description="Polar residues" evidence="1">
    <location>
        <begin position="216"/>
        <end position="225"/>
    </location>
</feature>
<dbReference type="PANTHER" id="PTHR36801">
    <property type="entry name" value="OS06G0150200 PROTEIN"/>
    <property type="match status" value="1"/>
</dbReference>
<feature type="transmembrane region" description="Helical" evidence="2">
    <location>
        <begin position="20"/>
        <end position="42"/>
    </location>
</feature>
<protein>
    <submittedName>
        <fullName evidence="3">Uncharacterized protein</fullName>
    </submittedName>
</protein>
<dbReference type="PROSITE" id="PS51257">
    <property type="entry name" value="PROKAR_LIPOPROTEIN"/>
    <property type="match status" value="1"/>
</dbReference>
<feature type="region of interest" description="Disordered" evidence="1">
    <location>
        <begin position="178"/>
        <end position="232"/>
    </location>
</feature>
<feature type="compositionally biased region" description="Polar residues" evidence="1">
    <location>
        <begin position="199"/>
        <end position="209"/>
    </location>
</feature>
<evidence type="ECO:0000256" key="1">
    <source>
        <dbReference type="SAM" id="MobiDB-lite"/>
    </source>
</evidence>
<feature type="region of interest" description="Disordered" evidence="1">
    <location>
        <begin position="51"/>
        <end position="76"/>
    </location>
</feature>
<gene>
    <name evidence="3" type="ORF">FCM35_KLT00184</name>
</gene>
<accession>A0A833VL64</accession>
<reference evidence="3" key="1">
    <citation type="submission" date="2020-01" db="EMBL/GenBank/DDBJ databases">
        <title>Genome sequence of Kobresia littledalei, the first chromosome-level genome in the family Cyperaceae.</title>
        <authorList>
            <person name="Qu G."/>
        </authorList>
    </citation>
    <scope>NUCLEOTIDE SEQUENCE</scope>
    <source>
        <strain evidence="3">C.B.Clarke</strain>
        <tissue evidence="3">Leaf</tissue>
    </source>
</reference>
<evidence type="ECO:0000313" key="3">
    <source>
        <dbReference type="EMBL" id="KAF3341546.1"/>
    </source>
</evidence>
<dbReference type="AlphaFoldDB" id="A0A833VL64"/>
<organism evidence="3 4">
    <name type="scientific">Carex littledalei</name>
    <dbReference type="NCBI Taxonomy" id="544730"/>
    <lineage>
        <taxon>Eukaryota</taxon>
        <taxon>Viridiplantae</taxon>
        <taxon>Streptophyta</taxon>
        <taxon>Embryophyta</taxon>
        <taxon>Tracheophyta</taxon>
        <taxon>Spermatophyta</taxon>
        <taxon>Magnoliopsida</taxon>
        <taxon>Liliopsida</taxon>
        <taxon>Poales</taxon>
        <taxon>Cyperaceae</taxon>
        <taxon>Cyperoideae</taxon>
        <taxon>Cariceae</taxon>
        <taxon>Carex</taxon>
        <taxon>Carex subgen. Euthyceras</taxon>
    </lineage>
</organism>
<dbReference type="Proteomes" id="UP000623129">
    <property type="component" value="Unassembled WGS sequence"/>
</dbReference>
<comment type="caution">
    <text evidence="3">The sequence shown here is derived from an EMBL/GenBank/DDBJ whole genome shotgun (WGS) entry which is preliminary data.</text>
</comment>
<proteinExistence type="predicted"/>
<evidence type="ECO:0000313" key="4">
    <source>
        <dbReference type="Proteomes" id="UP000623129"/>
    </source>
</evidence>
<sequence>MARWLAPVLPHYGAHRYIHNALTISFTVACVAAMITIISALCSSCHKKPKQKNSAKAPCSNNSSPKNPTRNTESEAATAQILELQHNVNKNNPSAPQKEEEAKVVELTPDVATHGPIPPAVLPSPSTRSMSKRRLSISLSKKLPDLMRASRKEKKQDHAEPGEDMIWKKTIILGEKCRVPSDNEEEGGVKNYYPRTPRSRTMSRANSFANHDGAARTSSVSQSDLSLERRDE</sequence>
<keyword evidence="2" id="KW-0812">Transmembrane</keyword>
<dbReference type="OrthoDB" id="1703859at2759"/>
<feature type="compositionally biased region" description="Polar residues" evidence="1">
    <location>
        <begin position="59"/>
        <end position="76"/>
    </location>
</feature>